<dbReference type="Proteomes" id="UP001596203">
    <property type="component" value="Unassembled WGS sequence"/>
</dbReference>
<protein>
    <recommendedName>
        <fullName evidence="3">Single-stranded DNA-binding protein</fullName>
    </recommendedName>
</protein>
<gene>
    <name evidence="1" type="ORF">ACFP2T_19725</name>
</gene>
<keyword evidence="2" id="KW-1185">Reference proteome</keyword>
<evidence type="ECO:0008006" key="3">
    <source>
        <dbReference type="Google" id="ProtNLM"/>
    </source>
</evidence>
<sequence length="80" mass="9044">MLDVRVQLGAVIRLTAADRFRPEAGPIALWVTGVRLALNRPERDEWVWLEGVQIMHDGQSGKSTQILVRASFLAPHRTNR</sequence>
<proteinExistence type="predicted"/>
<organism evidence="1 2">
    <name type="scientific">Plantactinospora solaniradicis</name>
    <dbReference type="NCBI Taxonomy" id="1723736"/>
    <lineage>
        <taxon>Bacteria</taxon>
        <taxon>Bacillati</taxon>
        <taxon>Actinomycetota</taxon>
        <taxon>Actinomycetes</taxon>
        <taxon>Micromonosporales</taxon>
        <taxon>Micromonosporaceae</taxon>
        <taxon>Plantactinospora</taxon>
    </lineage>
</organism>
<evidence type="ECO:0000313" key="2">
    <source>
        <dbReference type="Proteomes" id="UP001596203"/>
    </source>
</evidence>
<dbReference type="EMBL" id="JBHSPR010000017">
    <property type="protein sequence ID" value="MFC6018427.1"/>
    <property type="molecule type" value="Genomic_DNA"/>
</dbReference>
<accession>A0ABW1KAV8</accession>
<dbReference type="RefSeq" id="WP_377423905.1">
    <property type="nucleotide sequence ID" value="NZ_JBHSPR010000017.1"/>
</dbReference>
<name>A0ABW1KAV8_9ACTN</name>
<evidence type="ECO:0000313" key="1">
    <source>
        <dbReference type="EMBL" id="MFC6018427.1"/>
    </source>
</evidence>
<comment type="caution">
    <text evidence="1">The sequence shown here is derived from an EMBL/GenBank/DDBJ whole genome shotgun (WGS) entry which is preliminary data.</text>
</comment>
<reference evidence="2" key="1">
    <citation type="journal article" date="2019" name="Int. J. Syst. Evol. Microbiol.">
        <title>The Global Catalogue of Microorganisms (GCM) 10K type strain sequencing project: providing services to taxonomists for standard genome sequencing and annotation.</title>
        <authorList>
            <consortium name="The Broad Institute Genomics Platform"/>
            <consortium name="The Broad Institute Genome Sequencing Center for Infectious Disease"/>
            <person name="Wu L."/>
            <person name="Ma J."/>
        </authorList>
    </citation>
    <scope>NUCLEOTIDE SEQUENCE [LARGE SCALE GENOMIC DNA]</scope>
    <source>
        <strain evidence="2">ZS-35-S2</strain>
    </source>
</reference>